<dbReference type="EMBL" id="DXEZ01000025">
    <property type="protein sequence ID" value="HIX53579.1"/>
    <property type="molecule type" value="Genomic_DNA"/>
</dbReference>
<dbReference type="PROSITE" id="PS00374">
    <property type="entry name" value="MGMT"/>
    <property type="match status" value="1"/>
</dbReference>
<keyword evidence="4 12" id="KW-0489">Methyltransferase</keyword>
<sequence length="283" mass="32010">MVDRQEINYRKIQEAIQFAIDNYIKQPSLEELAEHIHLSPYHFQRVFSKWAGVSPKKFIQYLSLQHAKSLLLADKTAMETYIEVGLSSSSRLHDLFVQTEGMTPSEFKNKGKNLVIRYSSILSPFGRVLIASTDKGICFMAFYEDYVEEVNNLKASFPNAAFMEVSPDGFQDIGRLFEMRSMEARSIKLHLKGTPFQLKVWESLLKIPEGRLVSYSYIAGEIGNPKAARAVGTAIGNNPVAYLIPCHRVIQSSGMLGGYKWDLGRKACMLGWESARASLLERK</sequence>
<evidence type="ECO:0000256" key="10">
    <source>
        <dbReference type="ARBA" id="ARBA00049348"/>
    </source>
</evidence>
<keyword evidence="8" id="KW-0804">Transcription</keyword>
<keyword evidence="9" id="KW-0234">DNA repair</keyword>
<keyword evidence="5 12" id="KW-0808">Transferase</keyword>
<evidence type="ECO:0000256" key="2">
    <source>
        <dbReference type="ARBA" id="ARBA00008711"/>
    </source>
</evidence>
<dbReference type="CDD" id="cd06445">
    <property type="entry name" value="ATase"/>
    <property type="match status" value="1"/>
</dbReference>
<comment type="similarity">
    <text evidence="2">Belongs to the MGMT family.</text>
</comment>
<dbReference type="InterPro" id="IPR014048">
    <property type="entry name" value="MethylDNA_cys_MeTrfase_DNA-bd"/>
</dbReference>
<dbReference type="InterPro" id="IPR009057">
    <property type="entry name" value="Homeodomain-like_sf"/>
</dbReference>
<dbReference type="SUPFAM" id="SSF46689">
    <property type="entry name" value="Homeodomain-like"/>
    <property type="match status" value="1"/>
</dbReference>
<gene>
    <name evidence="12" type="ORF">H9853_01025</name>
</gene>
<reference evidence="12" key="2">
    <citation type="submission" date="2021-04" db="EMBL/GenBank/DDBJ databases">
        <authorList>
            <person name="Gilroy R."/>
        </authorList>
    </citation>
    <scope>NUCLEOTIDE SEQUENCE</scope>
    <source>
        <strain evidence="12">1719</strain>
    </source>
</reference>
<dbReference type="Pfam" id="PF01035">
    <property type="entry name" value="DNA_binding_1"/>
    <property type="match status" value="1"/>
</dbReference>
<evidence type="ECO:0000256" key="8">
    <source>
        <dbReference type="ARBA" id="ARBA00023163"/>
    </source>
</evidence>
<reference evidence="12" key="1">
    <citation type="journal article" date="2021" name="PeerJ">
        <title>Extensive microbial diversity within the chicken gut microbiome revealed by metagenomics and culture.</title>
        <authorList>
            <person name="Gilroy R."/>
            <person name="Ravi A."/>
            <person name="Getino M."/>
            <person name="Pursley I."/>
            <person name="Horton D.L."/>
            <person name="Alikhan N.F."/>
            <person name="Baker D."/>
            <person name="Gharbi K."/>
            <person name="Hall N."/>
            <person name="Watson M."/>
            <person name="Adriaenssens E.M."/>
            <person name="Foster-Nyarko E."/>
            <person name="Jarju S."/>
            <person name="Secka A."/>
            <person name="Antonio M."/>
            <person name="Oren A."/>
            <person name="Chaudhuri R.R."/>
            <person name="La Ragione R."/>
            <person name="Hildebrand F."/>
            <person name="Pallen M.J."/>
        </authorList>
    </citation>
    <scope>NUCLEOTIDE SEQUENCE</scope>
    <source>
        <strain evidence="12">1719</strain>
    </source>
</reference>
<dbReference type="InterPro" id="IPR036631">
    <property type="entry name" value="MGMT_N_sf"/>
</dbReference>
<evidence type="ECO:0000256" key="7">
    <source>
        <dbReference type="ARBA" id="ARBA00023015"/>
    </source>
</evidence>
<keyword evidence="7" id="KW-0805">Transcription regulation</keyword>
<dbReference type="PANTHER" id="PTHR10815:SF13">
    <property type="entry name" value="METHYLATED-DNA--PROTEIN-CYSTEINE METHYLTRANSFERASE"/>
    <property type="match status" value="1"/>
</dbReference>
<dbReference type="Pfam" id="PF12833">
    <property type="entry name" value="HTH_18"/>
    <property type="match status" value="1"/>
</dbReference>
<keyword evidence="6" id="KW-0227">DNA damage</keyword>
<dbReference type="AlphaFoldDB" id="A0A9D1W6L6"/>
<dbReference type="GO" id="GO:0003908">
    <property type="term" value="F:methylated-DNA-[protein]-cysteine S-methyltransferase activity"/>
    <property type="evidence" value="ECO:0007669"/>
    <property type="project" value="UniProtKB-EC"/>
</dbReference>
<dbReference type="SUPFAM" id="SSF53155">
    <property type="entry name" value="Methylated DNA-protein cysteine methyltransferase domain"/>
    <property type="match status" value="1"/>
</dbReference>
<dbReference type="Gene3D" id="1.10.10.10">
    <property type="entry name" value="Winged helix-like DNA-binding domain superfamily/Winged helix DNA-binding domain"/>
    <property type="match status" value="1"/>
</dbReference>
<dbReference type="GO" id="GO:0032259">
    <property type="term" value="P:methylation"/>
    <property type="evidence" value="ECO:0007669"/>
    <property type="project" value="UniProtKB-KW"/>
</dbReference>
<dbReference type="InterPro" id="IPR036388">
    <property type="entry name" value="WH-like_DNA-bd_sf"/>
</dbReference>
<dbReference type="EC" id="2.1.1.63" evidence="3"/>
<dbReference type="SUPFAM" id="SSF46767">
    <property type="entry name" value="Methylated DNA-protein cysteine methyltransferase, C-terminal domain"/>
    <property type="match status" value="1"/>
</dbReference>
<evidence type="ECO:0000313" key="12">
    <source>
        <dbReference type="EMBL" id="HIX53579.1"/>
    </source>
</evidence>
<evidence type="ECO:0000313" key="13">
    <source>
        <dbReference type="Proteomes" id="UP000824156"/>
    </source>
</evidence>
<accession>A0A9D1W6L6</accession>
<evidence type="ECO:0000256" key="1">
    <source>
        <dbReference type="ARBA" id="ARBA00001286"/>
    </source>
</evidence>
<dbReference type="InterPro" id="IPR036217">
    <property type="entry name" value="MethylDNA_cys_MeTrfase_DNAb"/>
</dbReference>
<dbReference type="InterPro" id="IPR008332">
    <property type="entry name" value="MethylG_MeTrfase_N"/>
</dbReference>
<dbReference type="GO" id="GO:0003700">
    <property type="term" value="F:DNA-binding transcription factor activity"/>
    <property type="evidence" value="ECO:0007669"/>
    <property type="project" value="InterPro"/>
</dbReference>
<comment type="caution">
    <text evidence="12">The sequence shown here is derived from an EMBL/GenBank/DDBJ whole genome shotgun (WGS) entry which is preliminary data.</text>
</comment>
<comment type="catalytic activity">
    <reaction evidence="1">
        <text>a 4-O-methyl-thymidine in DNA + L-cysteinyl-[protein] = a thymidine in DNA + S-methyl-L-cysteinyl-[protein]</text>
        <dbReference type="Rhea" id="RHEA:53428"/>
        <dbReference type="Rhea" id="RHEA-COMP:10131"/>
        <dbReference type="Rhea" id="RHEA-COMP:10132"/>
        <dbReference type="Rhea" id="RHEA-COMP:13555"/>
        <dbReference type="Rhea" id="RHEA-COMP:13556"/>
        <dbReference type="ChEBI" id="CHEBI:29950"/>
        <dbReference type="ChEBI" id="CHEBI:82612"/>
        <dbReference type="ChEBI" id="CHEBI:137386"/>
        <dbReference type="ChEBI" id="CHEBI:137387"/>
        <dbReference type="EC" id="2.1.1.63"/>
    </reaction>
</comment>
<protein>
    <recommendedName>
        <fullName evidence="3">methylated-DNA--[protein]-cysteine S-methyltransferase</fullName>
        <ecNumber evidence="3">2.1.1.63</ecNumber>
    </recommendedName>
</protein>
<dbReference type="SMART" id="SM00342">
    <property type="entry name" value="HTH_ARAC"/>
    <property type="match status" value="1"/>
</dbReference>
<evidence type="ECO:0000256" key="3">
    <source>
        <dbReference type="ARBA" id="ARBA00011918"/>
    </source>
</evidence>
<dbReference type="GO" id="GO:0043565">
    <property type="term" value="F:sequence-specific DNA binding"/>
    <property type="evidence" value="ECO:0007669"/>
    <property type="project" value="InterPro"/>
</dbReference>
<dbReference type="InterPro" id="IPR001497">
    <property type="entry name" value="MethylDNA_cys_MeTrfase_AS"/>
</dbReference>
<dbReference type="InterPro" id="IPR018060">
    <property type="entry name" value="HTH_AraC"/>
</dbReference>
<organism evidence="12 13">
    <name type="scientific">Candidatus Sphingobacterium stercoripullorum</name>
    <dbReference type="NCBI Taxonomy" id="2838759"/>
    <lineage>
        <taxon>Bacteria</taxon>
        <taxon>Pseudomonadati</taxon>
        <taxon>Bacteroidota</taxon>
        <taxon>Sphingobacteriia</taxon>
        <taxon>Sphingobacteriales</taxon>
        <taxon>Sphingobacteriaceae</taxon>
        <taxon>Sphingobacterium</taxon>
    </lineage>
</organism>
<name>A0A9D1W6L6_9SPHI</name>
<evidence type="ECO:0000256" key="9">
    <source>
        <dbReference type="ARBA" id="ARBA00023204"/>
    </source>
</evidence>
<dbReference type="Gene3D" id="1.10.10.60">
    <property type="entry name" value="Homeodomain-like"/>
    <property type="match status" value="1"/>
</dbReference>
<dbReference type="GO" id="GO:0006281">
    <property type="term" value="P:DNA repair"/>
    <property type="evidence" value="ECO:0007669"/>
    <property type="project" value="UniProtKB-KW"/>
</dbReference>
<dbReference type="Proteomes" id="UP000824156">
    <property type="component" value="Unassembled WGS sequence"/>
</dbReference>
<dbReference type="Pfam" id="PF02870">
    <property type="entry name" value="Methyltransf_1N"/>
    <property type="match status" value="1"/>
</dbReference>
<dbReference type="PANTHER" id="PTHR10815">
    <property type="entry name" value="METHYLATED-DNA--PROTEIN-CYSTEINE METHYLTRANSFERASE"/>
    <property type="match status" value="1"/>
</dbReference>
<evidence type="ECO:0000259" key="11">
    <source>
        <dbReference type="PROSITE" id="PS01124"/>
    </source>
</evidence>
<dbReference type="NCBIfam" id="TIGR00589">
    <property type="entry name" value="ogt"/>
    <property type="match status" value="1"/>
</dbReference>
<evidence type="ECO:0000256" key="5">
    <source>
        <dbReference type="ARBA" id="ARBA00022679"/>
    </source>
</evidence>
<proteinExistence type="inferred from homology"/>
<dbReference type="Gene3D" id="3.30.160.70">
    <property type="entry name" value="Methylated DNA-protein cysteine methyltransferase domain"/>
    <property type="match status" value="1"/>
</dbReference>
<dbReference type="PROSITE" id="PS01124">
    <property type="entry name" value="HTH_ARAC_FAMILY_2"/>
    <property type="match status" value="1"/>
</dbReference>
<comment type="catalytic activity">
    <reaction evidence="10">
        <text>a 6-O-methyl-2'-deoxyguanosine in DNA + L-cysteinyl-[protein] = S-methyl-L-cysteinyl-[protein] + a 2'-deoxyguanosine in DNA</text>
        <dbReference type="Rhea" id="RHEA:24000"/>
        <dbReference type="Rhea" id="RHEA-COMP:10131"/>
        <dbReference type="Rhea" id="RHEA-COMP:10132"/>
        <dbReference type="Rhea" id="RHEA-COMP:11367"/>
        <dbReference type="Rhea" id="RHEA-COMP:11368"/>
        <dbReference type="ChEBI" id="CHEBI:29950"/>
        <dbReference type="ChEBI" id="CHEBI:82612"/>
        <dbReference type="ChEBI" id="CHEBI:85445"/>
        <dbReference type="ChEBI" id="CHEBI:85448"/>
        <dbReference type="EC" id="2.1.1.63"/>
    </reaction>
</comment>
<feature type="domain" description="HTH araC/xylS-type" evidence="11">
    <location>
        <begin position="13"/>
        <end position="110"/>
    </location>
</feature>
<dbReference type="FunFam" id="1.10.10.10:FF:000214">
    <property type="entry name" value="Methylated-DNA--protein-cysteine methyltransferase"/>
    <property type="match status" value="1"/>
</dbReference>
<evidence type="ECO:0000256" key="4">
    <source>
        <dbReference type="ARBA" id="ARBA00022603"/>
    </source>
</evidence>
<evidence type="ECO:0000256" key="6">
    <source>
        <dbReference type="ARBA" id="ARBA00022763"/>
    </source>
</evidence>